<dbReference type="InterPro" id="IPR013368">
    <property type="entry name" value="YecD_YerC"/>
</dbReference>
<accession>A0A644VZ24</accession>
<dbReference type="InterPro" id="IPR038116">
    <property type="entry name" value="TrpR-like_sf"/>
</dbReference>
<dbReference type="PIRSF" id="PIRSF012508">
    <property type="entry name" value="YerC"/>
    <property type="match status" value="1"/>
</dbReference>
<dbReference type="Gene3D" id="1.10.1270.10">
    <property type="entry name" value="TrpR-like"/>
    <property type="match status" value="1"/>
</dbReference>
<reference evidence="1" key="1">
    <citation type="submission" date="2019-08" db="EMBL/GenBank/DDBJ databases">
        <authorList>
            <person name="Kucharzyk K."/>
            <person name="Murdoch R.W."/>
            <person name="Higgins S."/>
            <person name="Loffler F."/>
        </authorList>
    </citation>
    <scope>NUCLEOTIDE SEQUENCE</scope>
</reference>
<protein>
    <recommendedName>
        <fullName evidence="2">Trp repressor protein</fullName>
    </recommendedName>
</protein>
<dbReference type="AlphaFoldDB" id="A0A644VZ24"/>
<gene>
    <name evidence="1" type="ORF">SDC9_41884</name>
</gene>
<dbReference type="InterPro" id="IPR010921">
    <property type="entry name" value="Trp_repressor/repl_initiator"/>
</dbReference>
<evidence type="ECO:0000313" key="1">
    <source>
        <dbReference type="EMBL" id="MPL95712.1"/>
    </source>
</evidence>
<name>A0A644VZ24_9ZZZZ</name>
<dbReference type="Pfam" id="PF01371">
    <property type="entry name" value="Trp_repressor"/>
    <property type="match status" value="1"/>
</dbReference>
<dbReference type="InterPro" id="IPR000831">
    <property type="entry name" value="Trp_repress"/>
</dbReference>
<organism evidence="1">
    <name type="scientific">bioreactor metagenome</name>
    <dbReference type="NCBI Taxonomy" id="1076179"/>
    <lineage>
        <taxon>unclassified sequences</taxon>
        <taxon>metagenomes</taxon>
        <taxon>ecological metagenomes</taxon>
    </lineage>
</organism>
<dbReference type="PANTHER" id="PTHR40080">
    <property type="entry name" value="LMO1763 PROTEIN"/>
    <property type="match status" value="1"/>
</dbReference>
<evidence type="ECO:0008006" key="2">
    <source>
        <dbReference type="Google" id="ProtNLM"/>
    </source>
</evidence>
<dbReference type="NCBIfam" id="TIGR02531">
    <property type="entry name" value="yecD_yerC"/>
    <property type="match status" value="1"/>
</dbReference>
<dbReference type="GO" id="GO:0003700">
    <property type="term" value="F:DNA-binding transcription factor activity"/>
    <property type="evidence" value="ECO:0007669"/>
    <property type="project" value="InterPro"/>
</dbReference>
<comment type="caution">
    <text evidence="1">The sequence shown here is derived from an EMBL/GenBank/DDBJ whole genome shotgun (WGS) entry which is preliminary data.</text>
</comment>
<dbReference type="GO" id="GO:0043565">
    <property type="term" value="F:sequence-specific DNA binding"/>
    <property type="evidence" value="ECO:0007669"/>
    <property type="project" value="InterPro"/>
</dbReference>
<dbReference type="EMBL" id="VSSQ01000478">
    <property type="protein sequence ID" value="MPL95712.1"/>
    <property type="molecule type" value="Genomic_DNA"/>
</dbReference>
<dbReference type="PANTHER" id="PTHR40080:SF1">
    <property type="entry name" value="TRPR-LIKE PROTEIN YERC_YECD"/>
    <property type="match status" value="1"/>
</dbReference>
<dbReference type="SUPFAM" id="SSF48295">
    <property type="entry name" value="TrpR-like"/>
    <property type="match status" value="1"/>
</dbReference>
<proteinExistence type="predicted"/>
<sequence length="104" mass="11462">MSLKERLLDVDLEQLFTAVLSLKTQEECDAFFEDICTVSEVKAMAQRLEVAKMLNEGENYAAIAKVTGASSTTVSRVNRCLHYGAGGYVKVMKVIDGGVKKNER</sequence>